<dbReference type="Gene3D" id="1.10.760.10">
    <property type="entry name" value="Cytochrome c-like domain"/>
    <property type="match status" value="2"/>
</dbReference>
<feature type="domain" description="Cytochrome c" evidence="10">
    <location>
        <begin position="143"/>
        <end position="231"/>
    </location>
</feature>
<protein>
    <submittedName>
        <fullName evidence="11">C-type cytochrome</fullName>
    </submittedName>
</protein>
<dbReference type="InterPro" id="IPR036909">
    <property type="entry name" value="Cyt_c-like_dom_sf"/>
</dbReference>
<reference evidence="11 12" key="1">
    <citation type="submission" date="2023-08" db="EMBL/GenBank/DDBJ databases">
        <title>Alcaligenaceae gen. nov., a novel taxon isolated from the sludge of Yixing Pesticide Factory.</title>
        <authorList>
            <person name="Ruan L."/>
        </authorList>
    </citation>
    <scope>NUCLEOTIDE SEQUENCE [LARGE SCALE GENOMIC DNA]</scope>
    <source>
        <strain evidence="11 12">LG-2</strain>
    </source>
</reference>
<dbReference type="RefSeq" id="WP_347286213.1">
    <property type="nucleotide sequence ID" value="NZ_JAUZQE010000001.1"/>
</dbReference>
<keyword evidence="12" id="KW-1185">Reference proteome</keyword>
<keyword evidence="2" id="KW-0813">Transport</keyword>
<dbReference type="EMBL" id="JAUZQE010000001">
    <property type="protein sequence ID" value="MDR4124436.1"/>
    <property type="molecule type" value="Genomic_DNA"/>
</dbReference>
<evidence type="ECO:0000313" key="11">
    <source>
        <dbReference type="EMBL" id="MDR4124436.1"/>
    </source>
</evidence>
<evidence type="ECO:0000256" key="7">
    <source>
        <dbReference type="ARBA" id="ARBA00023004"/>
    </source>
</evidence>
<keyword evidence="9" id="KW-0732">Signal</keyword>
<evidence type="ECO:0000256" key="8">
    <source>
        <dbReference type="PROSITE-ProRule" id="PRU00433"/>
    </source>
</evidence>
<dbReference type="Pfam" id="PF00034">
    <property type="entry name" value="Cytochrom_C"/>
    <property type="match status" value="2"/>
</dbReference>
<dbReference type="SUPFAM" id="SSF46626">
    <property type="entry name" value="Cytochrome c"/>
    <property type="match status" value="2"/>
</dbReference>
<dbReference type="PIRSF" id="PIRSF000005">
    <property type="entry name" value="Cytochrome_c4"/>
    <property type="match status" value="1"/>
</dbReference>
<accession>A0ABU1D210</accession>
<gene>
    <name evidence="11" type="ORF">Q8947_00325</name>
</gene>
<evidence type="ECO:0000256" key="9">
    <source>
        <dbReference type="SAM" id="SignalP"/>
    </source>
</evidence>
<organism evidence="11 12">
    <name type="scientific">Yanghanlia caeni</name>
    <dbReference type="NCBI Taxonomy" id="3064283"/>
    <lineage>
        <taxon>Bacteria</taxon>
        <taxon>Pseudomonadati</taxon>
        <taxon>Pseudomonadota</taxon>
        <taxon>Betaproteobacteria</taxon>
        <taxon>Burkholderiales</taxon>
        <taxon>Alcaligenaceae</taxon>
        <taxon>Yanghanlia</taxon>
    </lineage>
</organism>
<dbReference type="PROSITE" id="PS51007">
    <property type="entry name" value="CYTC"/>
    <property type="match status" value="2"/>
</dbReference>
<proteinExistence type="predicted"/>
<evidence type="ECO:0000256" key="6">
    <source>
        <dbReference type="ARBA" id="ARBA00022982"/>
    </source>
</evidence>
<name>A0ABU1D210_9BURK</name>
<evidence type="ECO:0000256" key="5">
    <source>
        <dbReference type="ARBA" id="ARBA00022764"/>
    </source>
</evidence>
<evidence type="ECO:0000259" key="10">
    <source>
        <dbReference type="PROSITE" id="PS51007"/>
    </source>
</evidence>
<feature type="domain" description="Cytochrome c" evidence="10">
    <location>
        <begin position="33"/>
        <end position="130"/>
    </location>
</feature>
<keyword evidence="3 8" id="KW-0349">Heme</keyword>
<feature type="signal peptide" evidence="9">
    <location>
        <begin position="1"/>
        <end position="26"/>
    </location>
</feature>
<evidence type="ECO:0000313" key="12">
    <source>
        <dbReference type="Proteomes" id="UP001232156"/>
    </source>
</evidence>
<sequence>MKRMLSRLVIASGVLLGTCAVPVSQAAEPGAKPDLAKGEQLYVNGDVARGVISCASCHGEAGNSIIPINPNIAAQPYEYLVKQLLDFKPKGDHPPLRNGADGAPSLMAPMAAPLTDEDIRNLAYYLSVQPLNPETAASATNEETMERGQTIWRGGIASRGVPACAGCHSPNGMGLPGKYPRVAGQHPDYIADQLRLFRSGDRANSTEMFEIADRMSDRDIAAVADYAAGLR</sequence>
<dbReference type="PANTHER" id="PTHR33751:SF9">
    <property type="entry name" value="CYTOCHROME C4"/>
    <property type="match status" value="1"/>
</dbReference>
<evidence type="ECO:0000256" key="2">
    <source>
        <dbReference type="ARBA" id="ARBA00022448"/>
    </source>
</evidence>
<evidence type="ECO:0000256" key="4">
    <source>
        <dbReference type="ARBA" id="ARBA00022723"/>
    </source>
</evidence>
<keyword evidence="6" id="KW-0249">Electron transport</keyword>
<evidence type="ECO:0000256" key="3">
    <source>
        <dbReference type="ARBA" id="ARBA00022617"/>
    </source>
</evidence>
<comment type="subcellular location">
    <subcellularLocation>
        <location evidence="1">Periplasm</location>
    </subcellularLocation>
</comment>
<dbReference type="Proteomes" id="UP001232156">
    <property type="component" value="Unassembled WGS sequence"/>
</dbReference>
<feature type="chain" id="PRO_5046628426" evidence="9">
    <location>
        <begin position="27"/>
        <end position="231"/>
    </location>
</feature>
<dbReference type="InterPro" id="IPR050597">
    <property type="entry name" value="Cytochrome_c_Oxidase_Subunit"/>
</dbReference>
<dbReference type="PANTHER" id="PTHR33751">
    <property type="entry name" value="CBB3-TYPE CYTOCHROME C OXIDASE SUBUNIT FIXP"/>
    <property type="match status" value="1"/>
</dbReference>
<evidence type="ECO:0000256" key="1">
    <source>
        <dbReference type="ARBA" id="ARBA00004418"/>
    </source>
</evidence>
<keyword evidence="4 8" id="KW-0479">Metal-binding</keyword>
<comment type="caution">
    <text evidence="11">The sequence shown here is derived from an EMBL/GenBank/DDBJ whole genome shotgun (WGS) entry which is preliminary data.</text>
</comment>
<dbReference type="InterPro" id="IPR024167">
    <property type="entry name" value="Cytochrome_c4-like"/>
</dbReference>
<keyword evidence="5" id="KW-0574">Periplasm</keyword>
<keyword evidence="7 8" id="KW-0408">Iron</keyword>
<dbReference type="InterPro" id="IPR009056">
    <property type="entry name" value="Cyt_c-like_dom"/>
</dbReference>